<name>A0A9P5AJC0_9HYPO</name>
<evidence type="ECO:0000313" key="2">
    <source>
        <dbReference type="Proteomes" id="UP000730481"/>
    </source>
</evidence>
<evidence type="ECO:0000313" key="1">
    <source>
        <dbReference type="EMBL" id="KAF4338917.1"/>
    </source>
</evidence>
<dbReference type="Proteomes" id="UP000730481">
    <property type="component" value="Unassembled WGS sequence"/>
</dbReference>
<sequence length="192" mass="21411">MDDAIPSAATQRLIAYLANNGGYEYDTSMLWVNVLNEAFPLNHADSWLYAPEFSHKTGRCDLVTSQSTADETWPKHFQATGLPFIAVEFKSPSVKAGDSDWEKAYQQMTNTMNNIIDSGLYEAQTVYGVVAAGTKCALYFWDGSETNRGFVSIHPEAKMKNLEVPTERAYIMTQLEAMKITSPASSQLFLEK</sequence>
<organism evidence="1 2">
    <name type="scientific">Fusarium beomiforme</name>
    <dbReference type="NCBI Taxonomy" id="44412"/>
    <lineage>
        <taxon>Eukaryota</taxon>
        <taxon>Fungi</taxon>
        <taxon>Dikarya</taxon>
        <taxon>Ascomycota</taxon>
        <taxon>Pezizomycotina</taxon>
        <taxon>Sordariomycetes</taxon>
        <taxon>Hypocreomycetidae</taxon>
        <taxon>Hypocreales</taxon>
        <taxon>Nectriaceae</taxon>
        <taxon>Fusarium</taxon>
        <taxon>Fusarium burgessii species complex</taxon>
    </lineage>
</organism>
<dbReference type="AlphaFoldDB" id="A0A9P5AJC0"/>
<reference evidence="1" key="1">
    <citation type="journal article" date="2017" name="Mycologia">
        <title>Fusarium algeriense, sp. nov., a novel toxigenic crown rot pathogen of durum wheat from Algeria is nested in the Fusarium burgessii species complex.</title>
        <authorList>
            <person name="Laraba I."/>
            <person name="Keddad A."/>
            <person name="Boureghda H."/>
            <person name="Abdallah N."/>
            <person name="Vaughan M.M."/>
            <person name="Proctor R.H."/>
            <person name="Busman M."/>
            <person name="O'Donnell K."/>
        </authorList>
    </citation>
    <scope>NUCLEOTIDE SEQUENCE</scope>
    <source>
        <strain evidence="1">NRRL 25174</strain>
    </source>
</reference>
<reference evidence="1" key="2">
    <citation type="submission" date="2020-02" db="EMBL/GenBank/DDBJ databases">
        <title>Identification and distribution of gene clusters putatively required for synthesis of sphingolipid metabolism inhibitors in phylogenetically diverse species of the filamentous fungus Fusarium.</title>
        <authorList>
            <person name="Kim H.-S."/>
            <person name="Busman M."/>
            <person name="Brown D.W."/>
            <person name="Divon H."/>
            <person name="Uhlig S."/>
            <person name="Proctor R.H."/>
        </authorList>
    </citation>
    <scope>NUCLEOTIDE SEQUENCE</scope>
    <source>
        <strain evidence="1">NRRL 25174</strain>
    </source>
</reference>
<protein>
    <submittedName>
        <fullName evidence="1">Uncharacterized protein</fullName>
    </submittedName>
</protein>
<proteinExistence type="predicted"/>
<dbReference type="OrthoDB" id="4499616at2759"/>
<gene>
    <name evidence="1" type="ORF">FBEOM_7180</name>
</gene>
<dbReference type="EMBL" id="PVQB02000313">
    <property type="protein sequence ID" value="KAF4338917.1"/>
    <property type="molecule type" value="Genomic_DNA"/>
</dbReference>
<accession>A0A9P5AJC0</accession>
<comment type="caution">
    <text evidence="1">The sequence shown here is derived from an EMBL/GenBank/DDBJ whole genome shotgun (WGS) entry which is preliminary data.</text>
</comment>
<keyword evidence="2" id="KW-1185">Reference proteome</keyword>